<accession>A0A8J5VEE6</accession>
<keyword evidence="3" id="KW-1185">Reference proteome</keyword>
<dbReference type="Proteomes" id="UP000729402">
    <property type="component" value="Unassembled WGS sequence"/>
</dbReference>
<feature type="signal peptide" evidence="1">
    <location>
        <begin position="1"/>
        <end position="22"/>
    </location>
</feature>
<reference evidence="2" key="1">
    <citation type="journal article" date="2021" name="bioRxiv">
        <title>Whole Genome Assembly and Annotation of Northern Wild Rice, Zizania palustris L., Supports a Whole Genome Duplication in the Zizania Genus.</title>
        <authorList>
            <person name="Haas M."/>
            <person name="Kono T."/>
            <person name="Macchietto M."/>
            <person name="Millas R."/>
            <person name="McGilp L."/>
            <person name="Shao M."/>
            <person name="Duquette J."/>
            <person name="Hirsch C.N."/>
            <person name="Kimball J."/>
        </authorList>
    </citation>
    <scope>NUCLEOTIDE SEQUENCE</scope>
    <source>
        <tissue evidence="2">Fresh leaf tissue</tissue>
    </source>
</reference>
<evidence type="ECO:0000256" key="1">
    <source>
        <dbReference type="SAM" id="SignalP"/>
    </source>
</evidence>
<evidence type="ECO:0000313" key="3">
    <source>
        <dbReference type="Proteomes" id="UP000729402"/>
    </source>
</evidence>
<organism evidence="2 3">
    <name type="scientific">Zizania palustris</name>
    <name type="common">Northern wild rice</name>
    <dbReference type="NCBI Taxonomy" id="103762"/>
    <lineage>
        <taxon>Eukaryota</taxon>
        <taxon>Viridiplantae</taxon>
        <taxon>Streptophyta</taxon>
        <taxon>Embryophyta</taxon>
        <taxon>Tracheophyta</taxon>
        <taxon>Spermatophyta</taxon>
        <taxon>Magnoliopsida</taxon>
        <taxon>Liliopsida</taxon>
        <taxon>Poales</taxon>
        <taxon>Poaceae</taxon>
        <taxon>BOP clade</taxon>
        <taxon>Oryzoideae</taxon>
        <taxon>Oryzeae</taxon>
        <taxon>Zizaniinae</taxon>
        <taxon>Zizania</taxon>
    </lineage>
</organism>
<dbReference type="EMBL" id="JAAALK010000286">
    <property type="protein sequence ID" value="KAG8063226.1"/>
    <property type="molecule type" value="Genomic_DNA"/>
</dbReference>
<proteinExistence type="predicted"/>
<feature type="chain" id="PRO_5036271916" evidence="1">
    <location>
        <begin position="23"/>
        <end position="100"/>
    </location>
</feature>
<comment type="caution">
    <text evidence="2">The sequence shown here is derived from an EMBL/GenBank/DDBJ whole genome shotgun (WGS) entry which is preliminary data.</text>
</comment>
<name>A0A8J5VEE6_ZIZPA</name>
<protein>
    <submittedName>
        <fullName evidence="2">Uncharacterized protein</fullName>
    </submittedName>
</protein>
<sequence>MDAGEAAGALLFLLAAAALATGAVDFAYLVTGGSTVQESLAHRLTGDSFSLVHNCRRRTVSLVDGEWRPVAARGVGVGTVVGGGARRRCRWRYGRAWCCR</sequence>
<dbReference type="EMBL" id="JAAALK010000286">
    <property type="protein sequence ID" value="KAG8063225.1"/>
    <property type="molecule type" value="Genomic_DNA"/>
</dbReference>
<reference evidence="2" key="2">
    <citation type="submission" date="2021-02" db="EMBL/GenBank/DDBJ databases">
        <authorList>
            <person name="Kimball J.A."/>
            <person name="Haas M.W."/>
            <person name="Macchietto M."/>
            <person name="Kono T."/>
            <person name="Duquette J."/>
            <person name="Shao M."/>
        </authorList>
    </citation>
    <scope>NUCLEOTIDE SEQUENCE</scope>
    <source>
        <tissue evidence="2">Fresh leaf tissue</tissue>
    </source>
</reference>
<dbReference type="AlphaFoldDB" id="A0A8J5VEE6"/>
<keyword evidence="1" id="KW-0732">Signal</keyword>
<gene>
    <name evidence="2" type="ORF">GUJ93_ZPchr0003g17749</name>
</gene>
<evidence type="ECO:0000313" key="2">
    <source>
        <dbReference type="EMBL" id="KAG8063225.1"/>
    </source>
</evidence>